<comment type="caution">
    <text evidence="1">The sequence shown here is derived from an EMBL/GenBank/DDBJ whole genome shotgun (WGS) entry which is preliminary data.</text>
</comment>
<keyword evidence="2" id="KW-1185">Reference proteome</keyword>
<dbReference type="Proteomes" id="UP001165186">
    <property type="component" value="Unassembled WGS sequence"/>
</dbReference>
<evidence type="ECO:0000313" key="1">
    <source>
        <dbReference type="EMBL" id="GME25796.1"/>
    </source>
</evidence>
<gene>
    <name evidence="1" type="primary">g1568</name>
    <name evidence="1" type="ORF">NpPPO83_00001568</name>
</gene>
<dbReference type="EMBL" id="BSXG01000022">
    <property type="protein sequence ID" value="GME25796.1"/>
    <property type="molecule type" value="Genomic_DNA"/>
</dbReference>
<name>A0ACB5RZB9_9PEZI</name>
<organism evidence="1 2">
    <name type="scientific">Neofusicoccum parvum</name>
    <dbReference type="NCBI Taxonomy" id="310453"/>
    <lineage>
        <taxon>Eukaryota</taxon>
        <taxon>Fungi</taxon>
        <taxon>Dikarya</taxon>
        <taxon>Ascomycota</taxon>
        <taxon>Pezizomycotina</taxon>
        <taxon>Dothideomycetes</taxon>
        <taxon>Dothideomycetes incertae sedis</taxon>
        <taxon>Botryosphaeriales</taxon>
        <taxon>Botryosphaeriaceae</taxon>
        <taxon>Neofusicoccum</taxon>
    </lineage>
</organism>
<reference evidence="1" key="1">
    <citation type="submission" date="2024-09" db="EMBL/GenBank/DDBJ databases">
        <title>Draft Genome Sequences of Neofusicoccum parvum.</title>
        <authorList>
            <person name="Ashida A."/>
            <person name="Camagna M."/>
            <person name="Tanaka A."/>
            <person name="Takemoto D."/>
        </authorList>
    </citation>
    <scope>NUCLEOTIDE SEQUENCE</scope>
    <source>
        <strain evidence="1">PPO83</strain>
    </source>
</reference>
<proteinExistence type="predicted"/>
<evidence type="ECO:0000313" key="2">
    <source>
        <dbReference type="Proteomes" id="UP001165186"/>
    </source>
</evidence>
<accession>A0ACB5RZB9</accession>
<protein>
    <submittedName>
        <fullName evidence="1">Heterokaryon incompatibility protein</fullName>
    </submittedName>
</protein>
<sequence>MTPNSYYPYQPLESESHIRLLKVTKRVDSPSRRGGLRRWSFSLVHVSLNNAPPFETVSYAWVNTARPFSLPVEDAKDIAITKSVFDALPYLIQRSETGFLWLDQICINQDNKDERGHQVSLMGRVFTTSRRTIV</sequence>